<dbReference type="Gene3D" id="3.90.1680.10">
    <property type="entry name" value="SOS response associated peptidase-like"/>
    <property type="match status" value="1"/>
</dbReference>
<protein>
    <recommendedName>
        <fullName evidence="8">Abasic site processing protein</fullName>
        <ecNumber evidence="8">3.4.-.-</ecNumber>
    </recommendedName>
</protein>
<dbReference type="Pfam" id="PF02586">
    <property type="entry name" value="SRAP"/>
    <property type="match status" value="1"/>
</dbReference>
<comment type="caution">
    <text evidence="10">The sequence shown here is derived from an EMBL/GenBank/DDBJ whole genome shotgun (WGS) entry which is preliminary data.</text>
</comment>
<evidence type="ECO:0000256" key="4">
    <source>
        <dbReference type="ARBA" id="ARBA00022801"/>
    </source>
</evidence>
<evidence type="ECO:0000313" key="10">
    <source>
        <dbReference type="EMBL" id="GEB50616.1"/>
    </source>
</evidence>
<proteinExistence type="inferred from homology"/>
<dbReference type="GO" id="GO:0003697">
    <property type="term" value="F:single-stranded DNA binding"/>
    <property type="evidence" value="ECO:0007669"/>
    <property type="project" value="InterPro"/>
</dbReference>
<evidence type="ECO:0000256" key="1">
    <source>
        <dbReference type="ARBA" id="ARBA00008136"/>
    </source>
</evidence>
<feature type="region of interest" description="Disordered" evidence="9">
    <location>
        <begin position="126"/>
        <end position="156"/>
    </location>
</feature>
<keyword evidence="7" id="KW-0456">Lyase</keyword>
<keyword evidence="11" id="KW-1185">Reference proteome</keyword>
<dbReference type="GO" id="GO:0006508">
    <property type="term" value="P:proteolysis"/>
    <property type="evidence" value="ECO:0007669"/>
    <property type="project" value="UniProtKB-KW"/>
</dbReference>
<dbReference type="InterPro" id="IPR003738">
    <property type="entry name" value="SRAP"/>
</dbReference>
<reference evidence="10 11" key="1">
    <citation type="submission" date="2019-06" db="EMBL/GenBank/DDBJ databases">
        <title>Whole genome shotgun sequence of Streptomyces cacaoi subsp. cacaoi NBRC 12748.</title>
        <authorList>
            <person name="Hosoyama A."/>
            <person name="Uohara A."/>
            <person name="Ohji S."/>
            <person name="Ichikawa N."/>
        </authorList>
    </citation>
    <scope>NUCLEOTIDE SEQUENCE [LARGE SCALE GENOMIC DNA]</scope>
    <source>
        <strain evidence="10 11">NBRC 12748</strain>
    </source>
</reference>
<dbReference type="GO" id="GO:0008233">
    <property type="term" value="F:peptidase activity"/>
    <property type="evidence" value="ECO:0007669"/>
    <property type="project" value="UniProtKB-KW"/>
</dbReference>
<dbReference type="PANTHER" id="PTHR13604:SF0">
    <property type="entry name" value="ABASIC SITE PROCESSING PROTEIN HMCES"/>
    <property type="match status" value="1"/>
</dbReference>
<gene>
    <name evidence="10" type="ORF">SCA03_31670</name>
</gene>
<dbReference type="EMBL" id="BJMM01000013">
    <property type="protein sequence ID" value="GEB50616.1"/>
    <property type="molecule type" value="Genomic_DNA"/>
</dbReference>
<evidence type="ECO:0000256" key="3">
    <source>
        <dbReference type="ARBA" id="ARBA00022763"/>
    </source>
</evidence>
<evidence type="ECO:0000256" key="2">
    <source>
        <dbReference type="ARBA" id="ARBA00022670"/>
    </source>
</evidence>
<evidence type="ECO:0000256" key="5">
    <source>
        <dbReference type="ARBA" id="ARBA00023124"/>
    </source>
</evidence>
<sequence length="286" mass="32026">MCGRYAASRSAEELATCFGIEKWDAEETLAADWNVAPTKQVYAVLDRPEKDSGDPRPVRQLRKLIWGLVPAWAKSPEMGVKMINARAETVHEKPAYRRPFVARRCLLPADGYYEWVTGKGELQLEQEGRRKRPRKQPYFVFPDGSRGGSPDGSPDTGAVMAMAGLYEFWRDKTLPDDHPLAWRVTCSVITTEAETAPLANADEIAEGGPRSLADIHPRMPLMLPPERWDAWLDPGRTDRDELCELLAPPPEGLMRAHPVSTDVSNVRNNGPELVKELPAPEEQTLF</sequence>
<evidence type="ECO:0000256" key="9">
    <source>
        <dbReference type="SAM" id="MobiDB-lite"/>
    </source>
</evidence>
<name>A0A4Y3QYU8_STRCI</name>
<evidence type="ECO:0000256" key="6">
    <source>
        <dbReference type="ARBA" id="ARBA00023125"/>
    </source>
</evidence>
<comment type="similarity">
    <text evidence="1 8">Belongs to the SOS response-associated peptidase family.</text>
</comment>
<dbReference type="AlphaFoldDB" id="A0A4Y3QYU8"/>
<keyword evidence="6" id="KW-0238">DNA-binding</keyword>
<dbReference type="Proteomes" id="UP000319210">
    <property type="component" value="Unassembled WGS sequence"/>
</dbReference>
<dbReference type="EC" id="3.4.-.-" evidence="8"/>
<dbReference type="RefSeq" id="WP_086815088.1">
    <property type="nucleotide sequence ID" value="NZ_BJMM01000013.1"/>
</dbReference>
<organism evidence="10 11">
    <name type="scientific">Streptomyces cacaoi</name>
    <dbReference type="NCBI Taxonomy" id="1898"/>
    <lineage>
        <taxon>Bacteria</taxon>
        <taxon>Bacillati</taxon>
        <taxon>Actinomycetota</taxon>
        <taxon>Actinomycetes</taxon>
        <taxon>Kitasatosporales</taxon>
        <taxon>Streptomycetaceae</taxon>
        <taxon>Streptomyces</taxon>
    </lineage>
</organism>
<keyword evidence="2 8" id="KW-0645">Protease</keyword>
<keyword evidence="3" id="KW-0227">DNA damage</keyword>
<evidence type="ECO:0000256" key="8">
    <source>
        <dbReference type="RuleBase" id="RU364100"/>
    </source>
</evidence>
<evidence type="ECO:0000256" key="7">
    <source>
        <dbReference type="ARBA" id="ARBA00023239"/>
    </source>
</evidence>
<keyword evidence="4 8" id="KW-0378">Hydrolase</keyword>
<dbReference type="GO" id="GO:0106300">
    <property type="term" value="P:protein-DNA covalent cross-linking repair"/>
    <property type="evidence" value="ECO:0007669"/>
    <property type="project" value="InterPro"/>
</dbReference>
<dbReference type="InterPro" id="IPR036590">
    <property type="entry name" value="SRAP-like"/>
</dbReference>
<dbReference type="SUPFAM" id="SSF143081">
    <property type="entry name" value="BB1717-like"/>
    <property type="match status" value="1"/>
</dbReference>
<dbReference type="PANTHER" id="PTHR13604">
    <property type="entry name" value="DC12-RELATED"/>
    <property type="match status" value="1"/>
</dbReference>
<dbReference type="GO" id="GO:0016829">
    <property type="term" value="F:lyase activity"/>
    <property type="evidence" value="ECO:0007669"/>
    <property type="project" value="UniProtKB-KW"/>
</dbReference>
<dbReference type="OrthoDB" id="9782620at2"/>
<evidence type="ECO:0000313" key="11">
    <source>
        <dbReference type="Proteomes" id="UP000319210"/>
    </source>
</evidence>
<keyword evidence="5" id="KW-0190">Covalent protein-DNA linkage</keyword>
<accession>A0A4Y3QYU8</accession>